<organism evidence="3 6">
    <name type="scientific">Marinomonas gallaica</name>
    <dbReference type="NCBI Taxonomy" id="1806667"/>
    <lineage>
        <taxon>Bacteria</taxon>
        <taxon>Pseudomonadati</taxon>
        <taxon>Pseudomonadota</taxon>
        <taxon>Gammaproteobacteria</taxon>
        <taxon>Oceanospirillales</taxon>
        <taxon>Oceanospirillaceae</taxon>
        <taxon>Marinomonas</taxon>
    </lineage>
</organism>
<dbReference type="InterPro" id="IPR025711">
    <property type="entry name" value="PepSY"/>
</dbReference>
<evidence type="ECO:0000313" key="4">
    <source>
        <dbReference type="EMBL" id="SBT22330.1"/>
    </source>
</evidence>
<proteinExistence type="predicted"/>
<dbReference type="EMBL" id="FLRB01000017">
    <property type="protein sequence ID" value="SBT22330.1"/>
    <property type="molecule type" value="Genomic_DNA"/>
</dbReference>
<dbReference type="AlphaFoldDB" id="A0A1C3JTB6"/>
<evidence type="ECO:0000313" key="3">
    <source>
        <dbReference type="EMBL" id="SBT18280.1"/>
    </source>
</evidence>
<evidence type="ECO:0000256" key="1">
    <source>
        <dbReference type="SAM" id="SignalP"/>
    </source>
</evidence>
<dbReference type="RefSeq" id="WP_067036867.1">
    <property type="nucleotide sequence ID" value="NZ_FLRA01000018.1"/>
</dbReference>
<reference evidence="3 6" key="1">
    <citation type="submission" date="2016-06" db="EMBL/GenBank/DDBJ databases">
        <authorList>
            <person name="Kjaerup R.B."/>
            <person name="Dalgaard T.S."/>
            <person name="Juul-Madsen H.R."/>
        </authorList>
    </citation>
    <scope>NUCLEOTIDE SEQUENCE [LARGE SCALE GENOMIC DNA]</scope>
    <source>
        <strain evidence="3 6">CECT 5115</strain>
    </source>
</reference>
<sequence>MKTILLTSVLALTFTGAAVAGPKCTDEDRSMWMSQDQMKKQIEDQGYRIKKFKETSGSCYEIYGYDNRDRRVEIYFHPVTGEAVKVEVDD</sequence>
<keyword evidence="1" id="KW-0732">Signal</keyword>
<evidence type="ECO:0000313" key="5">
    <source>
        <dbReference type="Proteomes" id="UP000092840"/>
    </source>
</evidence>
<dbReference type="Pfam" id="PF13670">
    <property type="entry name" value="PepSY_2"/>
    <property type="match status" value="1"/>
</dbReference>
<accession>A0A1C3JTB6</accession>
<evidence type="ECO:0000259" key="2">
    <source>
        <dbReference type="Pfam" id="PF13670"/>
    </source>
</evidence>
<gene>
    <name evidence="3" type="ORF">MGA5115_02401</name>
    <name evidence="4" type="ORF">MGA5116_02946</name>
</gene>
<evidence type="ECO:0000313" key="6">
    <source>
        <dbReference type="Proteomes" id="UP000092871"/>
    </source>
</evidence>
<dbReference type="Proteomes" id="UP000092871">
    <property type="component" value="Unassembled WGS sequence"/>
</dbReference>
<feature type="domain" description="PepSY" evidence="2">
    <location>
        <begin position="8"/>
        <end position="86"/>
    </location>
</feature>
<dbReference type="Proteomes" id="UP000092840">
    <property type="component" value="Unassembled WGS sequence"/>
</dbReference>
<feature type="signal peptide" evidence="1">
    <location>
        <begin position="1"/>
        <end position="20"/>
    </location>
</feature>
<name>A0A1C3JTB6_9GAMM</name>
<reference evidence="4 5" key="2">
    <citation type="submission" date="2016-06" db="EMBL/GenBank/DDBJ databases">
        <authorList>
            <person name="Rodrigo-Torres L."/>
            <person name="Arahal D.R."/>
        </authorList>
    </citation>
    <scope>NUCLEOTIDE SEQUENCE [LARGE SCALE GENOMIC DNA]</scope>
    <source>
        <strain evidence="4 5">CECT 5116</strain>
    </source>
</reference>
<dbReference type="OrthoDB" id="5625293at2"/>
<keyword evidence="5" id="KW-1185">Reference proteome</keyword>
<protein>
    <recommendedName>
        <fullName evidence="2">PepSY domain-containing protein</fullName>
    </recommendedName>
</protein>
<dbReference type="EMBL" id="FLRA01000018">
    <property type="protein sequence ID" value="SBT18280.1"/>
    <property type="molecule type" value="Genomic_DNA"/>
</dbReference>
<feature type="chain" id="PRO_5008677037" description="PepSY domain-containing protein" evidence="1">
    <location>
        <begin position="21"/>
        <end position="90"/>
    </location>
</feature>